<dbReference type="Proteomes" id="UP000220922">
    <property type="component" value="Unassembled WGS sequence"/>
</dbReference>
<gene>
    <name evidence="2" type="ORF">A9Q02_16885</name>
</gene>
<evidence type="ECO:0000313" key="3">
    <source>
        <dbReference type="Proteomes" id="UP000220922"/>
    </source>
</evidence>
<comment type="caution">
    <text evidence="2">The sequence shown here is derived from an EMBL/GenBank/DDBJ whole genome shotgun (WGS) entry which is preliminary data.</text>
</comment>
<dbReference type="OrthoDB" id="146818at2"/>
<dbReference type="AlphaFoldDB" id="A0A2H3KJC0"/>
<dbReference type="RefSeq" id="WP_097653993.1">
    <property type="nucleotide sequence ID" value="NZ_LYXE01000118.1"/>
</dbReference>
<evidence type="ECO:0000256" key="1">
    <source>
        <dbReference type="SAM" id="MobiDB-lite"/>
    </source>
</evidence>
<evidence type="ECO:0000313" key="2">
    <source>
        <dbReference type="EMBL" id="PDV97955.1"/>
    </source>
</evidence>
<evidence type="ECO:0008006" key="4">
    <source>
        <dbReference type="Google" id="ProtNLM"/>
    </source>
</evidence>
<accession>A0A2H3KJC0</accession>
<organism evidence="2 3">
    <name type="scientific">Candidatus Chloroploca asiatica</name>
    <dbReference type="NCBI Taxonomy" id="1506545"/>
    <lineage>
        <taxon>Bacteria</taxon>
        <taxon>Bacillati</taxon>
        <taxon>Chloroflexota</taxon>
        <taxon>Chloroflexia</taxon>
        <taxon>Chloroflexales</taxon>
        <taxon>Chloroflexineae</taxon>
        <taxon>Oscillochloridaceae</taxon>
        <taxon>Candidatus Chloroploca</taxon>
    </lineage>
</organism>
<feature type="compositionally biased region" description="Basic and acidic residues" evidence="1">
    <location>
        <begin position="334"/>
        <end position="344"/>
    </location>
</feature>
<proteinExistence type="predicted"/>
<sequence length="355" mass="39274">MNVAKDREEELTYLEMLLCQPINRWEGFDLNQPEESEQNLRVQVLFTGIAIAALGLQADATPEQQQRARAGIVAALERLVQRRIWAYWATPIDQKGLVPDPIGGGFAAYSGALATLLGLASLLGEERYHNPPLEFRWSSTWRFSYTYAQLVAMLAAQMRADHGGAIATLNDTTTPSAMALVLWGVHLADHIYGSEHKSAGQRWLQVLREQLVLRGPRLPNRGVFASGYHLKRRKATLTSKPLEDVMTLILMAPYASELTRELAVRHWPAVRQPERINSPLLLAFSSLLAVELGETERAATLSLTASTSIEGSTSPNWIEALLILGRAGGMPRLLEPRPAKERNDGNVLERPSSGL</sequence>
<feature type="region of interest" description="Disordered" evidence="1">
    <location>
        <begin position="334"/>
        <end position="355"/>
    </location>
</feature>
<keyword evidence="3" id="KW-1185">Reference proteome</keyword>
<reference evidence="2 3" key="1">
    <citation type="submission" date="2016-05" db="EMBL/GenBank/DDBJ databases">
        <authorList>
            <person name="Lavstsen T."/>
            <person name="Jespersen J.S."/>
        </authorList>
    </citation>
    <scope>NUCLEOTIDE SEQUENCE [LARGE SCALE GENOMIC DNA]</scope>
    <source>
        <strain evidence="2 3">B7-9</strain>
    </source>
</reference>
<dbReference type="EMBL" id="LYXE01000118">
    <property type="protein sequence ID" value="PDV97955.1"/>
    <property type="molecule type" value="Genomic_DNA"/>
</dbReference>
<name>A0A2H3KJC0_9CHLR</name>
<protein>
    <recommendedName>
        <fullName evidence="4">Glycoamylase-like domain-containing protein</fullName>
    </recommendedName>
</protein>